<dbReference type="EMBL" id="AJXU01000065">
    <property type="protein sequence ID" value="EIL87924.1"/>
    <property type="molecule type" value="Genomic_DNA"/>
</dbReference>
<evidence type="ECO:0000313" key="1">
    <source>
        <dbReference type="EMBL" id="EIL87924.1"/>
    </source>
</evidence>
<reference evidence="1 2" key="1">
    <citation type="journal article" date="2012" name="J. Bacteriol.">
        <title>Genome sequences for six rhodanobacter strains, isolated from soils and the terrestrial subsurface, with variable denitrification capabilities.</title>
        <authorList>
            <person name="Kostka J.E."/>
            <person name="Green S.J."/>
            <person name="Rishishwar L."/>
            <person name="Prakash O."/>
            <person name="Katz L.S."/>
            <person name="Marino-Ramirez L."/>
            <person name="Jordan I.K."/>
            <person name="Munk C."/>
            <person name="Ivanova N."/>
            <person name="Mikhailova N."/>
            <person name="Watson D.B."/>
            <person name="Brown S.D."/>
            <person name="Palumbo A.V."/>
            <person name="Brooks S.C."/>
        </authorList>
    </citation>
    <scope>NUCLEOTIDE SEQUENCE [LARGE SCALE GENOMIC DNA]</scope>
    <source>
        <strain evidence="2">Jip2T</strain>
    </source>
</reference>
<evidence type="ECO:0000313" key="2">
    <source>
        <dbReference type="Proteomes" id="UP000004210"/>
    </source>
</evidence>
<dbReference type="PATRIC" id="fig|1163408.3.peg.2836"/>
<sequence>MSMASKLARVKLAKAHVGLARHRVGLPAAALLARGRAHPLSTVGISAATGFALGRLNVHPLRLPGLGALLGGGLSELVTIGSRMIAELGVAGLGAAAAAEAGRVDAEPHADQP</sequence>
<organism evidence="1 2">
    <name type="scientific">Rhodanobacter fulvus Jip2</name>
    <dbReference type="NCBI Taxonomy" id="1163408"/>
    <lineage>
        <taxon>Bacteria</taxon>
        <taxon>Pseudomonadati</taxon>
        <taxon>Pseudomonadota</taxon>
        <taxon>Gammaproteobacteria</taxon>
        <taxon>Lysobacterales</taxon>
        <taxon>Rhodanobacteraceae</taxon>
        <taxon>Rhodanobacter</taxon>
    </lineage>
</organism>
<dbReference type="Proteomes" id="UP000004210">
    <property type="component" value="Unassembled WGS sequence"/>
</dbReference>
<gene>
    <name evidence="1" type="ORF">UU9_13995</name>
</gene>
<comment type="caution">
    <text evidence="1">The sequence shown here is derived from an EMBL/GenBank/DDBJ whole genome shotgun (WGS) entry which is preliminary data.</text>
</comment>
<proteinExistence type="predicted"/>
<protein>
    <submittedName>
        <fullName evidence="1">Uncharacterized protein</fullName>
    </submittedName>
</protein>
<accession>I4VL33</accession>
<name>I4VL33_9GAMM</name>
<dbReference type="STRING" id="1163408.UU9_13995"/>
<dbReference type="RefSeq" id="WP_007082426.1">
    <property type="nucleotide sequence ID" value="NZ_AJXU01000065.1"/>
</dbReference>
<keyword evidence="2" id="KW-1185">Reference proteome</keyword>
<dbReference type="AlphaFoldDB" id="I4VL33"/>